<dbReference type="AlphaFoldDB" id="A0A0K2U8C9"/>
<name>A0A0K2U8C9_LEPSM</name>
<dbReference type="EMBL" id="HACA01017112">
    <property type="protein sequence ID" value="CDW34473.1"/>
    <property type="molecule type" value="Transcribed_RNA"/>
</dbReference>
<protein>
    <submittedName>
        <fullName evidence="1">Uncharacterized protein</fullName>
    </submittedName>
</protein>
<organism evidence="1">
    <name type="scientific">Lepeophtheirus salmonis</name>
    <name type="common">Salmon louse</name>
    <name type="synonym">Caligus salmonis</name>
    <dbReference type="NCBI Taxonomy" id="72036"/>
    <lineage>
        <taxon>Eukaryota</taxon>
        <taxon>Metazoa</taxon>
        <taxon>Ecdysozoa</taxon>
        <taxon>Arthropoda</taxon>
        <taxon>Crustacea</taxon>
        <taxon>Multicrustacea</taxon>
        <taxon>Hexanauplia</taxon>
        <taxon>Copepoda</taxon>
        <taxon>Siphonostomatoida</taxon>
        <taxon>Caligidae</taxon>
        <taxon>Lepeophtheirus</taxon>
    </lineage>
</organism>
<accession>A0A0K2U8C9</accession>
<reference evidence="1" key="1">
    <citation type="submission" date="2014-05" db="EMBL/GenBank/DDBJ databases">
        <authorList>
            <person name="Chronopoulou M."/>
        </authorList>
    </citation>
    <scope>NUCLEOTIDE SEQUENCE</scope>
    <source>
        <tissue evidence="1">Whole organism</tissue>
    </source>
</reference>
<proteinExistence type="predicted"/>
<sequence length="70" mass="8176">MLCTQKNSRGGCHQGCRGRKSAKKEFKRLIQNIIVTEEIGFFHCWCQKWRLHPHKALSTHFFDSSLDSLV</sequence>
<evidence type="ECO:0000313" key="1">
    <source>
        <dbReference type="EMBL" id="CDW34473.1"/>
    </source>
</evidence>